<dbReference type="EMBL" id="JAHZIJ010000008">
    <property type="protein sequence ID" value="MBW7475760.1"/>
    <property type="molecule type" value="Genomic_DNA"/>
</dbReference>
<gene>
    <name evidence="1" type="ORF">K0T92_13480</name>
</gene>
<dbReference type="RefSeq" id="WP_219873002.1">
    <property type="nucleotide sequence ID" value="NZ_JAHZIJ010000008.1"/>
</dbReference>
<proteinExistence type="predicted"/>
<evidence type="ECO:0000313" key="1">
    <source>
        <dbReference type="EMBL" id="MBW7475760.1"/>
    </source>
</evidence>
<name>A0ABS7D749_9BACL</name>
<keyword evidence="2" id="KW-1185">Reference proteome</keyword>
<protein>
    <submittedName>
        <fullName evidence="1">Uncharacterized protein</fullName>
    </submittedName>
</protein>
<accession>A0ABS7D749</accession>
<comment type="caution">
    <text evidence="1">The sequence shown here is derived from an EMBL/GenBank/DDBJ whole genome shotgun (WGS) entry which is preliminary data.</text>
</comment>
<dbReference type="Proteomes" id="UP000812277">
    <property type="component" value="Unassembled WGS sequence"/>
</dbReference>
<evidence type="ECO:0000313" key="2">
    <source>
        <dbReference type="Proteomes" id="UP000812277"/>
    </source>
</evidence>
<organism evidence="1 2">
    <name type="scientific">Paenibacillus oenotherae</name>
    <dbReference type="NCBI Taxonomy" id="1435645"/>
    <lineage>
        <taxon>Bacteria</taxon>
        <taxon>Bacillati</taxon>
        <taxon>Bacillota</taxon>
        <taxon>Bacilli</taxon>
        <taxon>Bacillales</taxon>
        <taxon>Paenibacillaceae</taxon>
        <taxon>Paenibacillus</taxon>
    </lineage>
</organism>
<reference evidence="1 2" key="1">
    <citation type="submission" date="2021-07" db="EMBL/GenBank/DDBJ databases">
        <title>Paenibacillus radiodurans sp. nov., isolated from the southeastern edge of Tengger Desert.</title>
        <authorList>
            <person name="Zhang G."/>
        </authorList>
    </citation>
    <scope>NUCLEOTIDE SEQUENCE [LARGE SCALE GENOMIC DNA]</scope>
    <source>
        <strain evidence="1 2">DT7-4</strain>
    </source>
</reference>
<sequence length="71" mass="7191">MMKMTYTAVIMTRAVAISSGDISSSTESGGGKVTSTDGTIVVPVGSSGELSLPGEVTILLKMIARKSKQAG</sequence>